<sequence length="45" mass="4570">MSAAEEENEKKALLAAGVVLGVVGTFAAIVKAALDQAARGDNNKK</sequence>
<keyword evidence="1" id="KW-1133">Transmembrane helix</keyword>
<keyword evidence="1" id="KW-0812">Transmembrane</keyword>
<organism evidence="2 3">
    <name type="scientific">Mycobacterium intracellulare</name>
    <dbReference type="NCBI Taxonomy" id="1767"/>
    <lineage>
        <taxon>Bacteria</taxon>
        <taxon>Bacillati</taxon>
        <taxon>Actinomycetota</taxon>
        <taxon>Actinomycetes</taxon>
        <taxon>Mycobacteriales</taxon>
        <taxon>Mycobacteriaceae</taxon>
        <taxon>Mycobacterium</taxon>
        <taxon>Mycobacterium avium complex (MAC)</taxon>
    </lineage>
</organism>
<dbReference type="AlphaFoldDB" id="A0A7R7MUJ0"/>
<dbReference type="EMBL" id="AP024255">
    <property type="protein sequence ID" value="BCO98977.1"/>
    <property type="molecule type" value="Genomic_DNA"/>
</dbReference>
<reference evidence="2 3" key="1">
    <citation type="submission" date="2020-12" db="EMBL/GenBank/DDBJ databases">
        <title>Genome sequence of clinical Mycobacterium intracellulare strains.</title>
        <authorList>
            <person name="Tateishi Y."/>
            <person name="Matsumoto S."/>
            <person name="Fukushima Y."/>
            <person name="Nakajima C."/>
            <person name="Suzuki Y."/>
        </authorList>
    </citation>
    <scope>NUCLEOTIDE SEQUENCE [LARGE SCALE GENOMIC DNA]</scope>
    <source>
        <strain evidence="2 3">M018</strain>
    </source>
</reference>
<keyword evidence="1" id="KW-0472">Membrane</keyword>
<evidence type="ECO:0000256" key="1">
    <source>
        <dbReference type="SAM" id="Phobius"/>
    </source>
</evidence>
<accession>A0A7R7MUJ0</accession>
<dbReference type="GeneID" id="77302727"/>
<gene>
    <name evidence="2" type="ORF">MINTM018_17470</name>
</gene>
<dbReference type="RefSeq" id="WP_009957513.1">
    <property type="nucleotide sequence ID" value="NZ_AP024241.1"/>
</dbReference>
<evidence type="ECO:0000313" key="3">
    <source>
        <dbReference type="Proteomes" id="UP000595205"/>
    </source>
</evidence>
<dbReference type="Proteomes" id="UP000595205">
    <property type="component" value="Chromosome"/>
</dbReference>
<feature type="transmembrane region" description="Helical" evidence="1">
    <location>
        <begin position="12"/>
        <end position="34"/>
    </location>
</feature>
<protein>
    <submittedName>
        <fullName evidence="2">Uncharacterized protein</fullName>
    </submittedName>
</protein>
<name>A0A7R7MUJ0_MYCIT</name>
<evidence type="ECO:0000313" key="2">
    <source>
        <dbReference type="EMBL" id="BCO98977.1"/>
    </source>
</evidence>
<proteinExistence type="predicted"/>